<gene>
    <name evidence="1" type="ORF">EI97DRAFT_458966</name>
</gene>
<dbReference type="GeneID" id="54554130"/>
<keyword evidence="2" id="KW-1185">Reference proteome</keyword>
<evidence type="ECO:0000313" key="1">
    <source>
        <dbReference type="EMBL" id="KAF2275971.1"/>
    </source>
</evidence>
<reference evidence="1" key="1">
    <citation type="journal article" date="2020" name="Stud. Mycol.">
        <title>101 Dothideomycetes genomes: a test case for predicting lifestyles and emergence of pathogens.</title>
        <authorList>
            <person name="Haridas S."/>
            <person name="Albert R."/>
            <person name="Binder M."/>
            <person name="Bloem J."/>
            <person name="Labutti K."/>
            <person name="Salamov A."/>
            <person name="Andreopoulos B."/>
            <person name="Baker S."/>
            <person name="Barry K."/>
            <person name="Bills G."/>
            <person name="Bluhm B."/>
            <person name="Cannon C."/>
            <person name="Castanera R."/>
            <person name="Culley D."/>
            <person name="Daum C."/>
            <person name="Ezra D."/>
            <person name="Gonzalez J."/>
            <person name="Henrissat B."/>
            <person name="Kuo A."/>
            <person name="Liang C."/>
            <person name="Lipzen A."/>
            <person name="Lutzoni F."/>
            <person name="Magnuson J."/>
            <person name="Mondo S."/>
            <person name="Nolan M."/>
            <person name="Ohm R."/>
            <person name="Pangilinan J."/>
            <person name="Park H.-J."/>
            <person name="Ramirez L."/>
            <person name="Alfaro M."/>
            <person name="Sun H."/>
            <person name="Tritt A."/>
            <person name="Yoshinaga Y."/>
            <person name="Zwiers L.-H."/>
            <person name="Turgeon B."/>
            <person name="Goodwin S."/>
            <person name="Spatafora J."/>
            <person name="Crous P."/>
            <person name="Grigoriev I."/>
        </authorList>
    </citation>
    <scope>NUCLEOTIDE SEQUENCE</scope>
    <source>
        <strain evidence="1">CBS 379.55</strain>
    </source>
</reference>
<dbReference type="OrthoDB" id="3735750at2759"/>
<dbReference type="EMBL" id="ML986495">
    <property type="protein sequence ID" value="KAF2275971.1"/>
    <property type="molecule type" value="Genomic_DNA"/>
</dbReference>
<dbReference type="RefSeq" id="XP_033653510.1">
    <property type="nucleotide sequence ID" value="XM_033800955.1"/>
</dbReference>
<sequence>MSFNYVLGNINASFERLALYYRDFMERTEQAFRAMHQRLVNLEERQGAPSDEQVERVLRKILAERFADSIVPPAAHTVPVKEEDTFVKPKPNDIIPETLSIDVSSLQVDPDAVPSKMYGETLKMLEGKLPGFPNVEGPTTDED</sequence>
<name>A0A6A6JHD8_WESOR</name>
<dbReference type="Proteomes" id="UP000800097">
    <property type="component" value="Unassembled WGS sequence"/>
</dbReference>
<proteinExistence type="predicted"/>
<evidence type="ECO:0000313" key="2">
    <source>
        <dbReference type="Proteomes" id="UP000800097"/>
    </source>
</evidence>
<organism evidence="1 2">
    <name type="scientific">Westerdykella ornata</name>
    <dbReference type="NCBI Taxonomy" id="318751"/>
    <lineage>
        <taxon>Eukaryota</taxon>
        <taxon>Fungi</taxon>
        <taxon>Dikarya</taxon>
        <taxon>Ascomycota</taxon>
        <taxon>Pezizomycotina</taxon>
        <taxon>Dothideomycetes</taxon>
        <taxon>Pleosporomycetidae</taxon>
        <taxon>Pleosporales</taxon>
        <taxon>Sporormiaceae</taxon>
        <taxon>Westerdykella</taxon>
    </lineage>
</organism>
<accession>A0A6A6JHD8</accession>
<dbReference type="AlphaFoldDB" id="A0A6A6JHD8"/>
<protein>
    <submittedName>
        <fullName evidence="1">Uncharacterized protein</fullName>
    </submittedName>
</protein>